<dbReference type="Proteomes" id="UP001238088">
    <property type="component" value="Unassembled WGS sequence"/>
</dbReference>
<gene>
    <name evidence="1" type="ORF">J2S17_003476</name>
</gene>
<name>A0ABU0AK06_9BACI</name>
<dbReference type="EMBL" id="JAUSUB010000016">
    <property type="protein sequence ID" value="MDQ0271588.1"/>
    <property type="molecule type" value="Genomic_DNA"/>
</dbReference>
<accession>A0ABU0AK06</accession>
<reference evidence="1 2" key="1">
    <citation type="submission" date="2023-07" db="EMBL/GenBank/DDBJ databases">
        <title>Genomic Encyclopedia of Type Strains, Phase IV (KMG-IV): sequencing the most valuable type-strain genomes for metagenomic binning, comparative biology and taxonomic classification.</title>
        <authorList>
            <person name="Goeker M."/>
        </authorList>
    </citation>
    <scope>NUCLEOTIDE SEQUENCE [LARGE SCALE GENOMIC DNA]</scope>
    <source>
        <strain evidence="1 2">DSM 23494</strain>
    </source>
</reference>
<protein>
    <submittedName>
        <fullName evidence="1">Uncharacterized protein</fullName>
    </submittedName>
</protein>
<comment type="caution">
    <text evidence="1">The sequence shown here is derived from an EMBL/GenBank/DDBJ whole genome shotgun (WGS) entry which is preliminary data.</text>
</comment>
<organism evidence="1 2">
    <name type="scientific">Cytobacillus purgationiresistens</name>
    <dbReference type="NCBI Taxonomy" id="863449"/>
    <lineage>
        <taxon>Bacteria</taxon>
        <taxon>Bacillati</taxon>
        <taxon>Bacillota</taxon>
        <taxon>Bacilli</taxon>
        <taxon>Bacillales</taxon>
        <taxon>Bacillaceae</taxon>
        <taxon>Cytobacillus</taxon>
    </lineage>
</organism>
<sequence>MFFMIILATPTLALTADYPNNDHKPFVNAINYYENMDQSIYKEYKNAASSMREMISYKELEDIKSIFQVNTIENGHSSSPSDKTTIEPERQVYFFGEEFRKFVVIEGETNDILSSGNSYHRYDNPFEK</sequence>
<evidence type="ECO:0000313" key="1">
    <source>
        <dbReference type="EMBL" id="MDQ0271588.1"/>
    </source>
</evidence>
<keyword evidence="2" id="KW-1185">Reference proteome</keyword>
<evidence type="ECO:0000313" key="2">
    <source>
        <dbReference type="Proteomes" id="UP001238088"/>
    </source>
</evidence>
<proteinExistence type="predicted"/>